<feature type="compositionally biased region" description="Basic and acidic residues" evidence="1">
    <location>
        <begin position="877"/>
        <end position="887"/>
    </location>
</feature>
<name>A0A1B0BQD8_9MUSC</name>
<feature type="compositionally biased region" description="Basic residues" evidence="1">
    <location>
        <begin position="394"/>
        <end position="415"/>
    </location>
</feature>
<accession>A0A1B0BQD8</accession>
<feature type="compositionally biased region" description="Polar residues" evidence="1">
    <location>
        <begin position="218"/>
        <end position="240"/>
    </location>
</feature>
<feature type="compositionally biased region" description="Basic and acidic residues" evidence="1">
    <location>
        <begin position="923"/>
        <end position="935"/>
    </location>
</feature>
<organism evidence="2 3">
    <name type="scientific">Glossina palpalis gambiensis</name>
    <dbReference type="NCBI Taxonomy" id="67801"/>
    <lineage>
        <taxon>Eukaryota</taxon>
        <taxon>Metazoa</taxon>
        <taxon>Ecdysozoa</taxon>
        <taxon>Arthropoda</taxon>
        <taxon>Hexapoda</taxon>
        <taxon>Insecta</taxon>
        <taxon>Pterygota</taxon>
        <taxon>Neoptera</taxon>
        <taxon>Endopterygota</taxon>
        <taxon>Diptera</taxon>
        <taxon>Brachycera</taxon>
        <taxon>Muscomorpha</taxon>
        <taxon>Hippoboscoidea</taxon>
        <taxon>Glossinidae</taxon>
        <taxon>Glossina</taxon>
    </lineage>
</organism>
<evidence type="ECO:0000313" key="2">
    <source>
        <dbReference type="EnsemblMetazoa" id="GPPI037320-PA"/>
    </source>
</evidence>
<dbReference type="VEuPathDB" id="VectorBase:GPPI037320"/>
<feature type="region of interest" description="Disordered" evidence="1">
    <location>
        <begin position="202"/>
        <end position="250"/>
    </location>
</feature>
<feature type="compositionally biased region" description="Polar residues" evidence="1">
    <location>
        <begin position="910"/>
        <end position="922"/>
    </location>
</feature>
<feature type="compositionally biased region" description="Basic and acidic residues" evidence="1">
    <location>
        <begin position="945"/>
        <end position="958"/>
    </location>
</feature>
<sequence>MCWRNSRYWLENLDMIPYSNIDYSIQRICLNCCDNQTNRRCWPESRITDQYRYGGVFTYGDNPKEWNRPLMAHMDYNQKQDRLESMTRKGVCTSNFIKFLMQSPHYDRKGREENVRYYFGDPFETHTRSTNPPLSENVDFEDYFGDYDFQQWLNLRRDNHKKKIFPQMTREWTKTWYEFYRDVVAPDSNGSWYDFNKLKKKGQRKKKFSRPSYRRRTNNGQQRTAINGNDKTDTNGTSQIHDGLKQNTGDEHFETMQNDYDQIRKNEEVETLIEDSFNPFTPEPRRSKYQPNWRAIQEVEDPYSEELSNLNTRQSLLQPFIFHEPFSKTRADTFKQKIYVNEEGEPKVEKGEKVKGEGKGEKAKKDEDYEQNGRDQEYIGHDMDEQEQALQGRHISRSKTKASKPRLTKKHRRQTSNHYSTLYAKYKDALEKMRRHKLLRRSKNERSGPHSHIRHRICRKCRYKTDYCPNYEEHRWQSAFKTDNQTGKDLTRWNRYLLSNNQIITNPNRLVNMARGDICTANFLKSFMLTASTNDHKCNADISADPFEVNAIRPPVSYLGCETSKHKVKHHNFLSYLDRCNYDGLLRPKFSQPKKHQFLKEEWQCRRKEKFKNMRKWMKGLYELYNEITGRPRITENFNDCTYKNGENTEKFPYAHKFYLTDSGTNLYSNYQLCTGLIKKDCIADKNRSRTRSVNVPSCRNSSLFVKVPSLIEPVPKSFPSCHDPSCKEDFYDEKFLKDVQINHSEQVPCRETSFKDVPIAHETKLKEEIPHRDTSFKDIPTSREQNLKEETLHRETSFKHVSIGREQDIKEETPYRETSFKDIPTSREQNLKEDTLHRETSFKHVSIGREQDFKEETPNRDTSFKDVRTGRDQIVKENTLHIDTSSKDVSTSDVPNSREQNLKEETPYRETSFNDIPTSREQNLKEDTLHRETSFKNVPTSHEQIVKEENLHRDTSFKDVPNSREQNLKEETPYRETSFKDIPTSREQNLREETCYPGTSFKHVSTCREHSLKEETSYRRIPCKDISTCHEKTLKELKFYSKDPIHNRGTCLKKQVPYCERSPTDVPTSYKHNLKEEISVKEVQAGYERNLKRPYLGETTHKNARTCPDMNLKEETPRYRISVTNASSTSSQSSRDDSFSCDRNLEDTLLCNAQTKIQKTPVYCKPSLKRSLVCEPTLRRYSLQSIPSFKHLLSASHSKISIEAHRRRVSPSNFSRYPRRCTKTCLSYNKPLTETNIPAVGTTKCPCEHIDYATRFVEGKRDRISRIDAFNRSRNEKSMSIFEVYSIYKNKPLAALNPVLRKCPSLTLHETKSIWKDHLDFLAILDRLGDGEQPETSQTKGYR</sequence>
<feature type="compositionally biased region" description="Basic residues" evidence="1">
    <location>
        <begin position="202"/>
        <end position="217"/>
    </location>
</feature>
<dbReference type="STRING" id="67801.A0A1B0BQD8"/>
<dbReference type="EMBL" id="JXJN01018562">
    <property type="status" value="NOT_ANNOTATED_CDS"/>
    <property type="molecule type" value="Genomic_DNA"/>
</dbReference>
<proteinExistence type="predicted"/>
<feature type="region of interest" description="Disordered" evidence="1">
    <location>
        <begin position="877"/>
        <end position="979"/>
    </location>
</feature>
<evidence type="ECO:0000256" key="1">
    <source>
        <dbReference type="SAM" id="MobiDB-lite"/>
    </source>
</evidence>
<keyword evidence="3" id="KW-1185">Reference proteome</keyword>
<reference evidence="3" key="1">
    <citation type="submission" date="2015-01" db="EMBL/GenBank/DDBJ databases">
        <authorList>
            <person name="Aksoy S."/>
            <person name="Warren W."/>
            <person name="Wilson R.K."/>
        </authorList>
    </citation>
    <scope>NUCLEOTIDE SEQUENCE [LARGE SCALE GENOMIC DNA]</scope>
    <source>
        <strain evidence="3">IAEA</strain>
    </source>
</reference>
<feature type="region of interest" description="Disordered" evidence="1">
    <location>
        <begin position="386"/>
        <end position="420"/>
    </location>
</feature>
<evidence type="ECO:0000313" key="3">
    <source>
        <dbReference type="Proteomes" id="UP000092460"/>
    </source>
</evidence>
<protein>
    <submittedName>
        <fullName evidence="2">Uncharacterized protein</fullName>
    </submittedName>
</protein>
<dbReference type="Proteomes" id="UP000092460">
    <property type="component" value="Unassembled WGS sequence"/>
</dbReference>
<feature type="region of interest" description="Disordered" evidence="1">
    <location>
        <begin position="346"/>
        <end position="373"/>
    </location>
</feature>
<dbReference type="EMBL" id="JXJN01018563">
    <property type="status" value="NOT_ANNOTATED_CDS"/>
    <property type="molecule type" value="Genomic_DNA"/>
</dbReference>
<feature type="compositionally biased region" description="Basic and acidic residues" evidence="1">
    <location>
        <begin position="967"/>
        <end position="979"/>
    </location>
</feature>
<dbReference type="EnsemblMetazoa" id="GPPI037320-RA">
    <property type="protein sequence ID" value="GPPI037320-PA"/>
    <property type="gene ID" value="GPPI037320"/>
</dbReference>
<reference evidence="2" key="2">
    <citation type="submission" date="2020-05" db="UniProtKB">
        <authorList>
            <consortium name="EnsemblMetazoa"/>
        </authorList>
    </citation>
    <scope>IDENTIFICATION</scope>
    <source>
        <strain evidence="2">IAEA</strain>
    </source>
</reference>